<dbReference type="PANTHER" id="PTHR43527:SF2">
    <property type="entry name" value="4-DIPHOSPHOCYTIDYL-2-C-METHYL-D-ERYTHRITOL KINASE, CHLOROPLASTIC"/>
    <property type="match status" value="1"/>
</dbReference>
<dbReference type="Gene3D" id="3.30.70.890">
    <property type="entry name" value="GHMP kinase, C-terminal domain"/>
    <property type="match status" value="1"/>
</dbReference>
<evidence type="ECO:0000256" key="4">
    <source>
        <dbReference type="ARBA" id="ARBA00022679"/>
    </source>
</evidence>
<dbReference type="EC" id="2.7.1.148" evidence="2 9"/>
<evidence type="ECO:0000256" key="2">
    <source>
        <dbReference type="ARBA" id="ARBA00012052"/>
    </source>
</evidence>
<dbReference type="SUPFAM" id="SSF54211">
    <property type="entry name" value="Ribosomal protein S5 domain 2-like"/>
    <property type="match status" value="1"/>
</dbReference>
<dbReference type="PANTHER" id="PTHR43527">
    <property type="entry name" value="4-DIPHOSPHOCYTIDYL-2-C-METHYL-D-ERYTHRITOL KINASE, CHLOROPLASTIC"/>
    <property type="match status" value="1"/>
</dbReference>
<keyword evidence="4 9" id="KW-0808">Transferase</keyword>
<dbReference type="PIRSF" id="PIRSF010376">
    <property type="entry name" value="IspE"/>
    <property type="match status" value="1"/>
</dbReference>
<keyword evidence="13" id="KW-1185">Reference proteome</keyword>
<dbReference type="InterPro" id="IPR013750">
    <property type="entry name" value="GHMP_kinase_C_dom"/>
</dbReference>
<evidence type="ECO:0000256" key="7">
    <source>
        <dbReference type="ARBA" id="ARBA00022840"/>
    </source>
</evidence>
<protein>
    <recommendedName>
        <fullName evidence="3 9">4-diphosphocytidyl-2-C-methyl-D-erythritol kinase</fullName>
        <shortName evidence="9">CMK</shortName>
        <ecNumber evidence="2 9">2.7.1.148</ecNumber>
    </recommendedName>
    <alternativeName>
        <fullName evidence="8 9">4-(cytidine-5'-diphospho)-2-C-methyl-D-erythritol kinase</fullName>
    </alternativeName>
</protein>
<reference evidence="12 13" key="1">
    <citation type="submission" date="2018-03" db="EMBL/GenBank/DDBJ databases">
        <title>The ancient ancestry and fast evolution of plastids.</title>
        <authorList>
            <person name="Moore K.R."/>
            <person name="Magnabosco C."/>
            <person name="Momper L."/>
            <person name="Gold D.A."/>
            <person name="Bosak T."/>
            <person name="Fournier G.P."/>
        </authorList>
    </citation>
    <scope>NUCLEOTIDE SEQUENCE [LARGE SCALE GENOMIC DNA]</scope>
    <source>
        <strain evidence="12 13">CCALA 016</strain>
    </source>
</reference>
<comment type="similarity">
    <text evidence="1 9">Belongs to the GHMP kinase family. IspE subfamily.</text>
</comment>
<dbReference type="AlphaFoldDB" id="A0A2T1LXN2"/>
<keyword evidence="7 9" id="KW-0067">ATP-binding</keyword>
<dbReference type="InterPro" id="IPR006204">
    <property type="entry name" value="GHMP_kinase_N_dom"/>
</dbReference>
<evidence type="ECO:0000259" key="10">
    <source>
        <dbReference type="Pfam" id="PF00288"/>
    </source>
</evidence>
<gene>
    <name evidence="9" type="primary">ispE</name>
    <name evidence="12" type="ORF">C7H19_11965</name>
</gene>
<dbReference type="SUPFAM" id="SSF55060">
    <property type="entry name" value="GHMP Kinase, C-terminal domain"/>
    <property type="match status" value="1"/>
</dbReference>
<dbReference type="InterPro" id="IPR014721">
    <property type="entry name" value="Ribsml_uS5_D2-typ_fold_subgr"/>
</dbReference>
<dbReference type="Proteomes" id="UP000239001">
    <property type="component" value="Unassembled WGS sequence"/>
</dbReference>
<evidence type="ECO:0000313" key="12">
    <source>
        <dbReference type="EMBL" id="PSF37145.1"/>
    </source>
</evidence>
<keyword evidence="5 9" id="KW-0547">Nucleotide-binding</keyword>
<evidence type="ECO:0000256" key="3">
    <source>
        <dbReference type="ARBA" id="ARBA00017473"/>
    </source>
</evidence>
<feature type="domain" description="GHMP kinase C-terminal" evidence="11">
    <location>
        <begin position="220"/>
        <end position="290"/>
    </location>
</feature>
<comment type="caution">
    <text evidence="12">The sequence shown here is derived from an EMBL/GenBank/DDBJ whole genome shotgun (WGS) entry which is preliminary data.</text>
</comment>
<evidence type="ECO:0000256" key="8">
    <source>
        <dbReference type="ARBA" id="ARBA00032554"/>
    </source>
</evidence>
<feature type="active site" evidence="9">
    <location>
        <position position="142"/>
    </location>
</feature>
<dbReference type="EMBL" id="PXOH01000011">
    <property type="protein sequence ID" value="PSF37145.1"/>
    <property type="molecule type" value="Genomic_DNA"/>
</dbReference>
<evidence type="ECO:0000256" key="5">
    <source>
        <dbReference type="ARBA" id="ARBA00022741"/>
    </source>
</evidence>
<evidence type="ECO:0000256" key="1">
    <source>
        <dbReference type="ARBA" id="ARBA00009684"/>
    </source>
</evidence>
<comment type="catalytic activity">
    <reaction evidence="9">
        <text>4-CDP-2-C-methyl-D-erythritol + ATP = 4-CDP-2-C-methyl-D-erythritol 2-phosphate + ADP + H(+)</text>
        <dbReference type="Rhea" id="RHEA:18437"/>
        <dbReference type="ChEBI" id="CHEBI:15378"/>
        <dbReference type="ChEBI" id="CHEBI:30616"/>
        <dbReference type="ChEBI" id="CHEBI:57823"/>
        <dbReference type="ChEBI" id="CHEBI:57919"/>
        <dbReference type="ChEBI" id="CHEBI:456216"/>
        <dbReference type="EC" id="2.7.1.148"/>
    </reaction>
</comment>
<evidence type="ECO:0000256" key="6">
    <source>
        <dbReference type="ARBA" id="ARBA00022777"/>
    </source>
</evidence>
<feature type="domain" description="GHMP kinase N-terminal" evidence="10">
    <location>
        <begin position="68"/>
        <end position="150"/>
    </location>
</feature>
<dbReference type="GO" id="GO:0005524">
    <property type="term" value="F:ATP binding"/>
    <property type="evidence" value="ECO:0007669"/>
    <property type="project" value="UniProtKB-UniRule"/>
</dbReference>
<dbReference type="Pfam" id="PF08544">
    <property type="entry name" value="GHMP_kinases_C"/>
    <property type="match status" value="1"/>
</dbReference>
<comment type="function">
    <text evidence="9">Catalyzes the phosphorylation of the position 2 hydroxy group of 4-diphosphocytidyl-2C-methyl-D-erythritol.</text>
</comment>
<reference evidence="12 13" key="2">
    <citation type="submission" date="2018-03" db="EMBL/GenBank/DDBJ databases">
        <authorList>
            <person name="Keele B.F."/>
        </authorList>
    </citation>
    <scope>NUCLEOTIDE SEQUENCE [LARGE SCALE GENOMIC DNA]</scope>
    <source>
        <strain evidence="12 13">CCALA 016</strain>
    </source>
</reference>
<evidence type="ECO:0000259" key="11">
    <source>
        <dbReference type="Pfam" id="PF08544"/>
    </source>
</evidence>
<dbReference type="GO" id="GO:0050515">
    <property type="term" value="F:4-(cytidine 5'-diphospho)-2-C-methyl-D-erythritol kinase activity"/>
    <property type="evidence" value="ECO:0007669"/>
    <property type="project" value="UniProtKB-UniRule"/>
</dbReference>
<dbReference type="Pfam" id="PF00288">
    <property type="entry name" value="GHMP_kinases_N"/>
    <property type="match status" value="1"/>
</dbReference>
<keyword evidence="6 9" id="KW-0418">Kinase</keyword>
<dbReference type="HAMAP" id="MF_00061">
    <property type="entry name" value="IspE"/>
    <property type="match status" value="1"/>
</dbReference>
<feature type="binding site" evidence="9">
    <location>
        <begin position="100"/>
        <end position="110"/>
    </location>
    <ligand>
        <name>ATP</name>
        <dbReference type="ChEBI" id="CHEBI:30616"/>
    </ligand>
</feature>
<dbReference type="RefSeq" id="WP_106457108.1">
    <property type="nucleotide sequence ID" value="NZ_PXOH01000011.1"/>
</dbReference>
<dbReference type="GO" id="GO:0019288">
    <property type="term" value="P:isopentenyl diphosphate biosynthetic process, methylerythritol 4-phosphate pathway"/>
    <property type="evidence" value="ECO:0007669"/>
    <property type="project" value="UniProtKB-UniRule"/>
</dbReference>
<keyword evidence="9" id="KW-0414">Isoprene biosynthesis</keyword>
<proteinExistence type="inferred from homology"/>
<accession>A0A2T1LXN2</accession>
<name>A0A2T1LXN2_9CHRO</name>
<feature type="active site" evidence="9">
    <location>
        <position position="12"/>
    </location>
</feature>
<dbReference type="GO" id="GO:0016114">
    <property type="term" value="P:terpenoid biosynthetic process"/>
    <property type="evidence" value="ECO:0007669"/>
    <property type="project" value="UniProtKB-UniRule"/>
</dbReference>
<sequence>MQHSYTLLAPAKINLYLEIIGDRPDGFHELVMILQSISLCDRLTINPNGLEQFRVFCQHEQVPSDQTNLAYKAAKLMQLSFPQHFANYGGVDITIEKNIPVAAGLAGGSANAAAVLVGIDLIWKLGLTIPELQTLAAQLGSDVPFCLAGGTAIATGRGEKLGKIKGVDHLWLVLAKYNNLEVSTAWAYQTYRLSFHDTYLSDRQGIEQRTKQIHSGPLVSAIIHKESAKIGELLHNDLEKVVLREYPNVAQLREIMQRSGGLGTMMSGSGPSVFTLCESAEQAKQIQKTVFQSINDPNLGIWIAQFINTGISIST</sequence>
<dbReference type="InterPro" id="IPR004424">
    <property type="entry name" value="IspE"/>
</dbReference>
<dbReference type="InterPro" id="IPR020568">
    <property type="entry name" value="Ribosomal_Su5_D2-typ_SF"/>
</dbReference>
<dbReference type="Gene3D" id="3.30.230.10">
    <property type="match status" value="1"/>
</dbReference>
<dbReference type="NCBIfam" id="TIGR00154">
    <property type="entry name" value="ispE"/>
    <property type="match status" value="1"/>
</dbReference>
<dbReference type="UniPathway" id="UPA00056">
    <property type="reaction ID" value="UER00094"/>
</dbReference>
<dbReference type="OrthoDB" id="9809438at2"/>
<dbReference type="InterPro" id="IPR036554">
    <property type="entry name" value="GHMP_kinase_C_sf"/>
</dbReference>
<evidence type="ECO:0000256" key="9">
    <source>
        <dbReference type="HAMAP-Rule" id="MF_00061"/>
    </source>
</evidence>
<organism evidence="12 13">
    <name type="scientific">Aphanothece hegewaldii CCALA 016</name>
    <dbReference type="NCBI Taxonomy" id="2107694"/>
    <lineage>
        <taxon>Bacteria</taxon>
        <taxon>Bacillati</taxon>
        <taxon>Cyanobacteriota</taxon>
        <taxon>Cyanophyceae</taxon>
        <taxon>Oscillatoriophycideae</taxon>
        <taxon>Chroococcales</taxon>
        <taxon>Aphanothecaceae</taxon>
        <taxon>Aphanothece</taxon>
    </lineage>
</organism>
<comment type="pathway">
    <text evidence="9">Isoprenoid biosynthesis; isopentenyl diphosphate biosynthesis via DXP pathway; isopentenyl diphosphate from 1-deoxy-D-xylulose 5-phosphate: step 3/6.</text>
</comment>
<evidence type="ECO:0000313" key="13">
    <source>
        <dbReference type="Proteomes" id="UP000239001"/>
    </source>
</evidence>